<feature type="active site" description="Charge relay system" evidence="5">
    <location>
        <position position="212"/>
    </location>
</feature>
<dbReference type="InterPro" id="IPR023631">
    <property type="entry name" value="Amidase_dom"/>
</dbReference>
<evidence type="ECO:0000259" key="7">
    <source>
        <dbReference type="Pfam" id="PF01425"/>
    </source>
</evidence>
<dbReference type="EMBL" id="JAPDRN010000018">
    <property type="protein sequence ID" value="KAJ9639169.1"/>
    <property type="molecule type" value="Genomic_DNA"/>
</dbReference>
<sequence>MPTNISTTATWNERSAAKKKSVLNGVPAKFIHGSLEFRVDDITAVLDIPSKLLTEEELSITVLDATTVVAAIAKKNYSCVQVLDAFTHRAAIAHKLLNCCLEFRYGDARAEAERLDAHYRETGKLVGPLHGLPISVKDQCRIVGTETTCGFVDGIGRVDTEDSVLVDILKRAGAIIFVKTNLSIGCFWGETINNVIGHTSNPFNRSFSCGGSSGGEGALLGMHGSPMGVGSDLGGSIRSPSAYQGLWGLRPSTGRIPYYKMLNSMEGNEIVESVAGPMSHSPESLELFVRTVADSQPWLHDPKCHPLPWREHEFRTVTMGGRKLRIGLMSWDGYVLPQPPIRRAMNEVVEKLTAAGHEIVPWRVDQKKALSLLTRAFTCDGRGDHDRTIARSGEPDLNLFFRSSQRPDTLLENWALAMERNDFRAEVLEQWNATADENGAPIDVYLTPVNPSVCPKHGDYKRVRYLGYTGTANCLDFTACTIPVSFVDPEKDLADAEDGAHDAQGNKIPSPVSDLDRAIRNNYRPEIYGGLPLTVQIVGRRLEEEKVLGIAQTIRQLL</sequence>
<organism evidence="8 9">
    <name type="scientific">Knufia peltigerae</name>
    <dbReference type="NCBI Taxonomy" id="1002370"/>
    <lineage>
        <taxon>Eukaryota</taxon>
        <taxon>Fungi</taxon>
        <taxon>Dikarya</taxon>
        <taxon>Ascomycota</taxon>
        <taxon>Pezizomycotina</taxon>
        <taxon>Eurotiomycetes</taxon>
        <taxon>Chaetothyriomycetidae</taxon>
        <taxon>Chaetothyriales</taxon>
        <taxon>Trichomeriaceae</taxon>
        <taxon>Knufia</taxon>
    </lineage>
</organism>
<evidence type="ECO:0000256" key="2">
    <source>
        <dbReference type="ARBA" id="ARBA00009199"/>
    </source>
</evidence>
<dbReference type="Pfam" id="PF01425">
    <property type="entry name" value="Amidase"/>
    <property type="match status" value="1"/>
</dbReference>
<feature type="active site" description="Acyl-ester intermediate" evidence="5">
    <location>
        <position position="236"/>
    </location>
</feature>
<dbReference type="SUPFAM" id="SSF75304">
    <property type="entry name" value="Amidase signature (AS) enzymes"/>
    <property type="match status" value="1"/>
</dbReference>
<evidence type="ECO:0000256" key="6">
    <source>
        <dbReference type="SAM" id="MobiDB-lite"/>
    </source>
</evidence>
<dbReference type="PROSITE" id="PS00571">
    <property type="entry name" value="AMIDASES"/>
    <property type="match status" value="1"/>
</dbReference>
<feature type="active site" description="Charge relay system" evidence="5">
    <location>
        <position position="137"/>
    </location>
</feature>
<dbReference type="PANTHER" id="PTHR46072">
    <property type="entry name" value="AMIDASE-RELATED-RELATED"/>
    <property type="match status" value="1"/>
</dbReference>
<dbReference type="Proteomes" id="UP001172681">
    <property type="component" value="Unassembled WGS sequence"/>
</dbReference>
<comment type="catalytic activity">
    <reaction evidence="1">
        <text>a monocarboxylic acid amide + H2O = a monocarboxylate + NH4(+)</text>
        <dbReference type="Rhea" id="RHEA:12020"/>
        <dbReference type="ChEBI" id="CHEBI:15377"/>
        <dbReference type="ChEBI" id="CHEBI:28938"/>
        <dbReference type="ChEBI" id="CHEBI:35757"/>
        <dbReference type="ChEBI" id="CHEBI:83628"/>
        <dbReference type="EC" id="3.5.1.4"/>
    </reaction>
</comment>
<dbReference type="InterPro" id="IPR036928">
    <property type="entry name" value="AS_sf"/>
</dbReference>
<feature type="region of interest" description="Disordered" evidence="6">
    <location>
        <begin position="495"/>
        <end position="514"/>
    </location>
</feature>
<evidence type="ECO:0000313" key="8">
    <source>
        <dbReference type="EMBL" id="KAJ9639169.1"/>
    </source>
</evidence>
<feature type="domain" description="Amidase" evidence="7">
    <location>
        <begin position="82"/>
        <end position="548"/>
    </location>
</feature>
<dbReference type="AlphaFoldDB" id="A0AA39D076"/>
<evidence type="ECO:0000256" key="3">
    <source>
        <dbReference type="ARBA" id="ARBA00012922"/>
    </source>
</evidence>
<dbReference type="Gene3D" id="3.90.1300.10">
    <property type="entry name" value="Amidase signature (AS) domain"/>
    <property type="match status" value="1"/>
</dbReference>
<keyword evidence="4 8" id="KW-0378">Hydrolase</keyword>
<evidence type="ECO:0000313" key="9">
    <source>
        <dbReference type="Proteomes" id="UP001172681"/>
    </source>
</evidence>
<name>A0AA39D076_9EURO</name>
<accession>A0AA39D076</accession>
<dbReference type="GO" id="GO:0004040">
    <property type="term" value="F:amidase activity"/>
    <property type="evidence" value="ECO:0007669"/>
    <property type="project" value="UniProtKB-EC"/>
</dbReference>
<evidence type="ECO:0000256" key="4">
    <source>
        <dbReference type="ARBA" id="ARBA00022801"/>
    </source>
</evidence>
<protein>
    <recommendedName>
        <fullName evidence="3">amidase</fullName>
        <ecNumber evidence="3">3.5.1.4</ecNumber>
    </recommendedName>
</protein>
<reference evidence="8" key="1">
    <citation type="submission" date="2022-10" db="EMBL/GenBank/DDBJ databases">
        <title>Culturing micro-colonial fungi from biological soil crusts in the Mojave desert and describing Neophaeococcomyces mojavensis, and introducing the new genera and species Taxawa tesnikishii.</title>
        <authorList>
            <person name="Kurbessoian T."/>
            <person name="Stajich J.E."/>
        </authorList>
    </citation>
    <scope>NUCLEOTIDE SEQUENCE</scope>
    <source>
        <strain evidence="8">TK_35</strain>
    </source>
</reference>
<dbReference type="PANTHER" id="PTHR46072:SF2">
    <property type="entry name" value="AMIDASE (EUROFUNG)"/>
    <property type="match status" value="1"/>
</dbReference>
<comment type="similarity">
    <text evidence="2">Belongs to the amidase family.</text>
</comment>
<dbReference type="PIRSF" id="PIRSF001221">
    <property type="entry name" value="Amidase_fungi"/>
    <property type="match status" value="1"/>
</dbReference>
<dbReference type="InterPro" id="IPR020556">
    <property type="entry name" value="Amidase_CS"/>
</dbReference>
<comment type="caution">
    <text evidence="8">The sequence shown here is derived from an EMBL/GenBank/DDBJ whole genome shotgun (WGS) entry which is preliminary data.</text>
</comment>
<gene>
    <name evidence="8" type="primary">AMD2_1</name>
    <name evidence="8" type="ORF">H2204_003779</name>
</gene>
<evidence type="ECO:0000256" key="1">
    <source>
        <dbReference type="ARBA" id="ARBA00001311"/>
    </source>
</evidence>
<dbReference type="EC" id="3.5.1.4" evidence="3"/>
<evidence type="ECO:0000256" key="5">
    <source>
        <dbReference type="PIRSR" id="PIRSR001221-1"/>
    </source>
</evidence>
<keyword evidence="9" id="KW-1185">Reference proteome</keyword>
<proteinExistence type="inferred from homology"/>